<keyword evidence="3" id="KW-1185">Reference proteome</keyword>
<dbReference type="Pfam" id="PF04186">
    <property type="entry name" value="FxsA"/>
    <property type="match status" value="1"/>
</dbReference>
<dbReference type="NCBIfam" id="NF008528">
    <property type="entry name" value="PRK11463.1-2"/>
    <property type="match status" value="1"/>
</dbReference>
<gene>
    <name evidence="2" type="ORF">MBEHAL_1653</name>
</gene>
<dbReference type="eggNOG" id="arCOG03059">
    <property type="taxonomic scope" value="Archaea"/>
</dbReference>
<dbReference type="Proteomes" id="UP000016986">
    <property type="component" value="Unassembled WGS sequence"/>
</dbReference>
<dbReference type="AlphaFoldDB" id="U3ADQ5"/>
<dbReference type="PANTHER" id="PTHR35335">
    <property type="entry name" value="UPF0716 PROTEIN FXSA"/>
    <property type="match status" value="1"/>
</dbReference>
<accession>U3ADQ5</accession>
<dbReference type="PANTHER" id="PTHR35335:SF1">
    <property type="entry name" value="UPF0716 PROTEIN FXSA"/>
    <property type="match status" value="1"/>
</dbReference>
<sequence>MAKRLIAGLLLIPLADALLLVASSAFLDWRLIVALVVLTGLLGTLAVRAEGRHTLRRIQRSLARGEPPTDELVDGGLLIAAGAFLLTPGFVTDLVGFVLVFPPTRRLVRGVVKSRYVVPKMDDWTGGFATGNVYTFGFPGDDDGRGMGSMAGDGFGPSGAGGSDGDDTVDLGDDAYDVEFDGEDDRRTN</sequence>
<evidence type="ECO:0000313" key="2">
    <source>
        <dbReference type="EMBL" id="GAD52893.1"/>
    </source>
</evidence>
<feature type="region of interest" description="Disordered" evidence="1">
    <location>
        <begin position="147"/>
        <end position="189"/>
    </location>
</feature>
<dbReference type="RefSeq" id="WP_020221223.1">
    <property type="nucleotide sequence ID" value="NZ_BANO01000043.1"/>
</dbReference>
<dbReference type="OrthoDB" id="136483at2157"/>
<feature type="compositionally biased region" description="Acidic residues" evidence="1">
    <location>
        <begin position="164"/>
        <end position="183"/>
    </location>
</feature>
<dbReference type="EMBL" id="BATA01000039">
    <property type="protein sequence ID" value="GAD52893.1"/>
    <property type="molecule type" value="Genomic_DNA"/>
</dbReference>
<name>U3ADQ5_9EURY</name>
<comment type="caution">
    <text evidence="2">The sequence shown here is derived from an EMBL/GenBank/DDBJ whole genome shotgun (WGS) entry which is preliminary data.</text>
</comment>
<dbReference type="InterPro" id="IPR007313">
    <property type="entry name" value="FxsA"/>
</dbReference>
<protein>
    <submittedName>
        <fullName evidence="2">FsxA protein</fullName>
    </submittedName>
</protein>
<reference evidence="2 3" key="1">
    <citation type="submission" date="2013-09" db="EMBL/GenBank/DDBJ databases">
        <title>Whole genome sequencing of Halarchaeum acidiphilum strain MH1-52-1.</title>
        <authorList>
            <person name="Shimane Y."/>
            <person name="Minegishi H."/>
            <person name="Nishi S."/>
            <person name="Echigo A."/>
            <person name="Shuto A."/>
            <person name="Konishi M."/>
            <person name="Ito T."/>
            <person name="Ohkuma M."/>
            <person name="Ohta Y."/>
            <person name="Nagano Y."/>
            <person name="Tsubouchi T."/>
            <person name="Mori K."/>
            <person name="Usui K."/>
            <person name="Kamekura M."/>
            <person name="Usami R."/>
            <person name="Takaki Y."/>
            <person name="Hatada Y."/>
        </authorList>
    </citation>
    <scope>NUCLEOTIDE SEQUENCE [LARGE SCALE GENOMIC DNA]</scope>
    <source>
        <strain evidence="2 3">JCM 16109</strain>
    </source>
</reference>
<proteinExistence type="predicted"/>
<evidence type="ECO:0000256" key="1">
    <source>
        <dbReference type="SAM" id="MobiDB-lite"/>
    </source>
</evidence>
<dbReference type="GO" id="GO:0016020">
    <property type="term" value="C:membrane"/>
    <property type="evidence" value="ECO:0007669"/>
    <property type="project" value="InterPro"/>
</dbReference>
<evidence type="ECO:0000313" key="3">
    <source>
        <dbReference type="Proteomes" id="UP000016986"/>
    </source>
</evidence>
<organism evidence="2 3">
    <name type="scientific">Halarchaeum acidiphilum MH1-52-1</name>
    <dbReference type="NCBI Taxonomy" id="1261545"/>
    <lineage>
        <taxon>Archaea</taxon>
        <taxon>Methanobacteriati</taxon>
        <taxon>Methanobacteriota</taxon>
        <taxon>Stenosarchaea group</taxon>
        <taxon>Halobacteria</taxon>
        <taxon>Halobacteriales</taxon>
        <taxon>Halobacteriaceae</taxon>
    </lineage>
</organism>
<feature type="compositionally biased region" description="Gly residues" evidence="1">
    <location>
        <begin position="147"/>
        <end position="163"/>
    </location>
</feature>